<dbReference type="Pfam" id="PF01207">
    <property type="entry name" value="Dus"/>
    <property type="match status" value="1"/>
</dbReference>
<dbReference type="Gene3D" id="3.20.20.70">
    <property type="entry name" value="Aldolase class I"/>
    <property type="match status" value="1"/>
</dbReference>
<evidence type="ECO:0000256" key="5">
    <source>
        <dbReference type="ARBA" id="ARBA00022857"/>
    </source>
</evidence>
<organism evidence="8 9">
    <name type="scientific">Candidatus Komeilibacteria bacterium CG_4_10_14_0_2_um_filter_37_10</name>
    <dbReference type="NCBI Taxonomy" id="1974470"/>
    <lineage>
        <taxon>Bacteria</taxon>
        <taxon>Candidatus Komeiliibacteriota</taxon>
    </lineage>
</organism>
<evidence type="ECO:0000313" key="9">
    <source>
        <dbReference type="Proteomes" id="UP000230405"/>
    </source>
</evidence>
<accession>A0A2M7VGR1</accession>
<dbReference type="Gene3D" id="1.10.1200.80">
    <property type="entry name" value="Putative flavin oxidoreducatase, domain 2"/>
    <property type="match status" value="1"/>
</dbReference>
<feature type="domain" description="DUS-like FMN-binding" evidence="7">
    <location>
        <begin position="2"/>
        <end position="232"/>
    </location>
</feature>
<reference evidence="9" key="1">
    <citation type="submission" date="2017-09" db="EMBL/GenBank/DDBJ databases">
        <title>Depth-based differentiation of microbial function through sediment-hosted aquifers and enrichment of novel symbionts in the deep terrestrial subsurface.</title>
        <authorList>
            <person name="Probst A.J."/>
            <person name="Ladd B."/>
            <person name="Jarett J.K."/>
            <person name="Geller-Mcgrath D.E."/>
            <person name="Sieber C.M.K."/>
            <person name="Emerson J.B."/>
            <person name="Anantharaman K."/>
            <person name="Thomas B.C."/>
            <person name="Malmstrom R."/>
            <person name="Stieglmeier M."/>
            <person name="Klingl A."/>
            <person name="Woyke T."/>
            <person name="Ryan C.M."/>
            <person name="Banfield J.F."/>
        </authorList>
    </citation>
    <scope>NUCLEOTIDE SEQUENCE [LARGE SCALE GENOMIC DNA]</scope>
</reference>
<keyword evidence="2" id="KW-0285">Flavoprotein</keyword>
<dbReference type="PANTHER" id="PTHR45846">
    <property type="entry name" value="TRNA-DIHYDROURIDINE(47) SYNTHASE [NAD(P)(+)]-LIKE"/>
    <property type="match status" value="1"/>
</dbReference>
<dbReference type="GO" id="GO:0003723">
    <property type="term" value="F:RNA binding"/>
    <property type="evidence" value="ECO:0007669"/>
    <property type="project" value="TreeGrafter"/>
</dbReference>
<evidence type="ECO:0000259" key="7">
    <source>
        <dbReference type="Pfam" id="PF01207"/>
    </source>
</evidence>
<keyword evidence="3" id="KW-0288">FMN</keyword>
<evidence type="ECO:0000256" key="1">
    <source>
        <dbReference type="ARBA" id="ARBA00001917"/>
    </source>
</evidence>
<name>A0A2M7VGR1_9BACT</name>
<proteinExistence type="predicted"/>
<dbReference type="PROSITE" id="PS01136">
    <property type="entry name" value="UPF0034"/>
    <property type="match status" value="1"/>
</dbReference>
<dbReference type="CDD" id="cd02801">
    <property type="entry name" value="DUS_like_FMN"/>
    <property type="match status" value="1"/>
</dbReference>
<dbReference type="SUPFAM" id="SSF51395">
    <property type="entry name" value="FMN-linked oxidoreductases"/>
    <property type="match status" value="1"/>
</dbReference>
<comment type="cofactor">
    <cofactor evidence="1">
        <name>FMN</name>
        <dbReference type="ChEBI" id="CHEBI:58210"/>
    </cofactor>
</comment>
<keyword evidence="4" id="KW-0819">tRNA processing</keyword>
<sequence>SRPEEFVQASKLVAQAGFDGIDINFGCPAKKVNRNDAGCTLMNNLDRVYDIIQATCEATKLPVSIKLRNGKGQVTAEQLVKKVLDLPIQAIMVHGRTFEQAFSGESDWQQIKKIRTIYPGILLANGGLDTPAKAQSVITELAVDGIGIGQGCWGKPWFFSQIKEQLRFNRYTQPTWAQIKRILLTHAELMAADKNNDNLVEFRKHVLRYVNGHEKATALRKQLVTINSYQDLVNIIQQF</sequence>
<dbReference type="InterPro" id="IPR013785">
    <property type="entry name" value="Aldolase_TIM"/>
</dbReference>
<dbReference type="PANTHER" id="PTHR45846:SF1">
    <property type="entry name" value="TRNA-DIHYDROURIDINE(47) SYNTHASE [NAD(P)(+)]-LIKE"/>
    <property type="match status" value="1"/>
</dbReference>
<dbReference type="InterPro" id="IPR035587">
    <property type="entry name" value="DUS-like_FMN-bd"/>
</dbReference>
<evidence type="ECO:0000256" key="2">
    <source>
        <dbReference type="ARBA" id="ARBA00022630"/>
    </source>
</evidence>
<comment type="caution">
    <text evidence="8">The sequence shown here is derived from an EMBL/GenBank/DDBJ whole genome shotgun (WGS) entry which is preliminary data.</text>
</comment>
<evidence type="ECO:0000256" key="4">
    <source>
        <dbReference type="ARBA" id="ARBA00022694"/>
    </source>
</evidence>
<evidence type="ECO:0000256" key="6">
    <source>
        <dbReference type="ARBA" id="ARBA00023002"/>
    </source>
</evidence>
<evidence type="ECO:0000256" key="3">
    <source>
        <dbReference type="ARBA" id="ARBA00022643"/>
    </source>
</evidence>
<evidence type="ECO:0000313" key="8">
    <source>
        <dbReference type="EMBL" id="PIZ99928.1"/>
    </source>
</evidence>
<protein>
    <recommendedName>
        <fullName evidence="7">DUS-like FMN-binding domain-containing protein</fullName>
    </recommendedName>
</protein>
<keyword evidence="5" id="KW-0521">NADP</keyword>
<keyword evidence="6" id="KW-0560">Oxidoreductase</keyword>
<dbReference type="InterPro" id="IPR018517">
    <property type="entry name" value="tRNA_hU_synthase_CS"/>
</dbReference>
<dbReference type="GO" id="GO:0050660">
    <property type="term" value="F:flavin adenine dinucleotide binding"/>
    <property type="evidence" value="ECO:0007669"/>
    <property type="project" value="InterPro"/>
</dbReference>
<dbReference type="EMBL" id="PFPO01000002">
    <property type="protein sequence ID" value="PIZ99928.1"/>
    <property type="molecule type" value="Genomic_DNA"/>
</dbReference>
<dbReference type="GO" id="GO:0017150">
    <property type="term" value="F:tRNA dihydrouridine synthase activity"/>
    <property type="evidence" value="ECO:0007669"/>
    <property type="project" value="InterPro"/>
</dbReference>
<gene>
    <name evidence="8" type="ORF">COX77_00040</name>
</gene>
<dbReference type="InterPro" id="IPR024036">
    <property type="entry name" value="tRNA-dHydroUridine_Synthase_C"/>
</dbReference>
<feature type="non-terminal residue" evidence="8">
    <location>
        <position position="1"/>
    </location>
</feature>
<dbReference type="AlphaFoldDB" id="A0A2M7VGR1"/>
<dbReference type="Proteomes" id="UP000230405">
    <property type="component" value="Unassembled WGS sequence"/>
</dbReference>